<name>A0A1N6HPI6_9SPHN</name>
<reference evidence="10" key="1">
    <citation type="submission" date="2016-11" db="EMBL/GenBank/DDBJ databases">
        <authorList>
            <person name="Varghese N."/>
            <person name="Submissions S."/>
        </authorList>
    </citation>
    <scope>NUCLEOTIDE SEQUENCE [LARGE SCALE GENOMIC DNA]</scope>
    <source>
        <strain evidence="10">DSM 22363</strain>
    </source>
</reference>
<evidence type="ECO:0000256" key="2">
    <source>
        <dbReference type="ARBA" id="ARBA00009142"/>
    </source>
</evidence>
<organism evidence="9 10">
    <name type="scientific">Parasphingorhabdus marina DSM 22363</name>
    <dbReference type="NCBI Taxonomy" id="1123272"/>
    <lineage>
        <taxon>Bacteria</taxon>
        <taxon>Pseudomonadati</taxon>
        <taxon>Pseudomonadota</taxon>
        <taxon>Alphaproteobacteria</taxon>
        <taxon>Sphingomonadales</taxon>
        <taxon>Sphingomonadaceae</taxon>
        <taxon>Parasphingorhabdus</taxon>
    </lineage>
</organism>
<evidence type="ECO:0000256" key="1">
    <source>
        <dbReference type="ARBA" id="ARBA00004651"/>
    </source>
</evidence>
<evidence type="ECO:0000313" key="10">
    <source>
        <dbReference type="Proteomes" id="UP000185192"/>
    </source>
</evidence>
<dbReference type="GO" id="GO:0005886">
    <property type="term" value="C:plasma membrane"/>
    <property type="evidence" value="ECO:0007669"/>
    <property type="project" value="UniProtKB-SubCell"/>
</dbReference>
<dbReference type="STRING" id="1123272.SAMN02745824_3390"/>
<feature type="transmembrane region" description="Helical" evidence="8">
    <location>
        <begin position="205"/>
        <end position="223"/>
    </location>
</feature>
<dbReference type="PANTHER" id="PTHR30269:SF37">
    <property type="entry name" value="MEMBRANE TRANSPORTER PROTEIN"/>
    <property type="match status" value="1"/>
</dbReference>
<protein>
    <recommendedName>
        <fullName evidence="8">Probable membrane transporter protein</fullName>
    </recommendedName>
</protein>
<evidence type="ECO:0000256" key="7">
    <source>
        <dbReference type="ARBA" id="ARBA00023136"/>
    </source>
</evidence>
<accession>A0A1N6HPI6</accession>
<dbReference type="InterPro" id="IPR002781">
    <property type="entry name" value="TM_pro_TauE-like"/>
</dbReference>
<keyword evidence="4 8" id="KW-1003">Cell membrane</keyword>
<feature type="transmembrane region" description="Helical" evidence="8">
    <location>
        <begin position="141"/>
        <end position="160"/>
    </location>
</feature>
<dbReference type="OrthoDB" id="7345770at2"/>
<evidence type="ECO:0000256" key="6">
    <source>
        <dbReference type="ARBA" id="ARBA00022989"/>
    </source>
</evidence>
<dbReference type="Proteomes" id="UP000185192">
    <property type="component" value="Unassembled WGS sequence"/>
</dbReference>
<keyword evidence="7 8" id="KW-0472">Membrane</keyword>
<evidence type="ECO:0000256" key="5">
    <source>
        <dbReference type="ARBA" id="ARBA00022692"/>
    </source>
</evidence>
<sequence>MMFAIDTWFQSHADMSLLSFLLVCCAVGGASFFRGLTGFGYAILAVPFVGLVATPQVAVIMAILMQLLMGPIGIRQNLRIADKALIFKISAFACVTTPLGLWLLDMVSADIARLLITAIALGSFFLFMLKRAPVMNNSPLRLLLVGSSSGLLNGFAAIPGPPVILHFVRDQVAPAVSRSSMMLIFFVTAIAGTVAAWWRGMIDEQALILTALTCPLMVIGNHFGSRFFGAISEPVWRGFVLVLLLIAGAVALGRML</sequence>
<dbReference type="PANTHER" id="PTHR30269">
    <property type="entry name" value="TRANSMEMBRANE PROTEIN YFCA"/>
    <property type="match status" value="1"/>
</dbReference>
<gene>
    <name evidence="9" type="ORF">SAMN02745824_3390</name>
</gene>
<feature type="transmembrane region" description="Helical" evidence="8">
    <location>
        <begin position="39"/>
        <end position="64"/>
    </location>
</feature>
<feature type="transmembrane region" description="Helical" evidence="8">
    <location>
        <begin position="235"/>
        <end position="253"/>
    </location>
</feature>
<comment type="similarity">
    <text evidence="2 8">Belongs to the 4-toluene sulfonate uptake permease (TSUP) (TC 2.A.102) family.</text>
</comment>
<keyword evidence="5 8" id="KW-0812">Transmembrane</keyword>
<dbReference type="AlphaFoldDB" id="A0A1N6HPI6"/>
<evidence type="ECO:0000256" key="8">
    <source>
        <dbReference type="RuleBase" id="RU363041"/>
    </source>
</evidence>
<dbReference type="RefSeq" id="WP_074206254.1">
    <property type="nucleotide sequence ID" value="NZ_FSQW01000002.1"/>
</dbReference>
<evidence type="ECO:0000313" key="9">
    <source>
        <dbReference type="EMBL" id="SIO21585.1"/>
    </source>
</evidence>
<dbReference type="EMBL" id="FSQW01000002">
    <property type="protein sequence ID" value="SIO21585.1"/>
    <property type="molecule type" value="Genomic_DNA"/>
</dbReference>
<keyword evidence="3" id="KW-0813">Transport</keyword>
<feature type="transmembrane region" description="Helical" evidence="8">
    <location>
        <begin position="85"/>
        <end position="104"/>
    </location>
</feature>
<proteinExistence type="inferred from homology"/>
<evidence type="ECO:0000256" key="4">
    <source>
        <dbReference type="ARBA" id="ARBA00022475"/>
    </source>
</evidence>
<feature type="transmembrane region" description="Helical" evidence="8">
    <location>
        <begin position="110"/>
        <end position="129"/>
    </location>
</feature>
<comment type="subcellular location">
    <subcellularLocation>
        <location evidence="1 8">Cell membrane</location>
        <topology evidence="1 8">Multi-pass membrane protein</topology>
    </subcellularLocation>
</comment>
<dbReference type="Pfam" id="PF01925">
    <property type="entry name" value="TauE"/>
    <property type="match status" value="1"/>
</dbReference>
<dbReference type="InterPro" id="IPR052017">
    <property type="entry name" value="TSUP"/>
</dbReference>
<evidence type="ECO:0000256" key="3">
    <source>
        <dbReference type="ARBA" id="ARBA00022448"/>
    </source>
</evidence>
<feature type="transmembrane region" description="Helical" evidence="8">
    <location>
        <begin position="180"/>
        <end position="198"/>
    </location>
</feature>
<keyword evidence="6 8" id="KW-1133">Transmembrane helix</keyword>
<keyword evidence="10" id="KW-1185">Reference proteome</keyword>